<gene>
    <name evidence="1" type="ORF">VNO78_12376</name>
</gene>
<keyword evidence="2" id="KW-1185">Reference proteome</keyword>
<proteinExistence type="predicted"/>
<dbReference type="AlphaFoldDB" id="A0AAN9XPD6"/>
<dbReference type="Proteomes" id="UP001386955">
    <property type="component" value="Unassembled WGS sequence"/>
</dbReference>
<comment type="caution">
    <text evidence="1">The sequence shown here is derived from an EMBL/GenBank/DDBJ whole genome shotgun (WGS) entry which is preliminary data.</text>
</comment>
<name>A0AAN9XPD6_PSOTE</name>
<protein>
    <submittedName>
        <fullName evidence="1">Uncharacterized protein</fullName>
    </submittedName>
</protein>
<evidence type="ECO:0000313" key="1">
    <source>
        <dbReference type="EMBL" id="KAK7401064.1"/>
    </source>
</evidence>
<dbReference type="EMBL" id="JAYMYS010000003">
    <property type="protein sequence ID" value="KAK7401064.1"/>
    <property type="molecule type" value="Genomic_DNA"/>
</dbReference>
<sequence>MLPSLKRNFLEARVFSFNPSNFVALFQDITTGAMSRHYLALSHHRLSSDMPPLALSHTAKPPKSFNVP</sequence>
<evidence type="ECO:0000313" key="2">
    <source>
        <dbReference type="Proteomes" id="UP001386955"/>
    </source>
</evidence>
<accession>A0AAN9XPD6</accession>
<reference evidence="1 2" key="1">
    <citation type="submission" date="2024-01" db="EMBL/GenBank/DDBJ databases">
        <title>The genomes of 5 underutilized Papilionoideae crops provide insights into root nodulation and disease resistanc.</title>
        <authorList>
            <person name="Jiang F."/>
        </authorList>
    </citation>
    <scope>NUCLEOTIDE SEQUENCE [LARGE SCALE GENOMIC DNA]</scope>
    <source>
        <strain evidence="1">DUOXIRENSHENG_FW03</strain>
        <tissue evidence="1">Leaves</tissue>
    </source>
</reference>
<organism evidence="1 2">
    <name type="scientific">Psophocarpus tetragonolobus</name>
    <name type="common">Winged bean</name>
    <name type="synonym">Dolichos tetragonolobus</name>
    <dbReference type="NCBI Taxonomy" id="3891"/>
    <lineage>
        <taxon>Eukaryota</taxon>
        <taxon>Viridiplantae</taxon>
        <taxon>Streptophyta</taxon>
        <taxon>Embryophyta</taxon>
        <taxon>Tracheophyta</taxon>
        <taxon>Spermatophyta</taxon>
        <taxon>Magnoliopsida</taxon>
        <taxon>eudicotyledons</taxon>
        <taxon>Gunneridae</taxon>
        <taxon>Pentapetalae</taxon>
        <taxon>rosids</taxon>
        <taxon>fabids</taxon>
        <taxon>Fabales</taxon>
        <taxon>Fabaceae</taxon>
        <taxon>Papilionoideae</taxon>
        <taxon>50 kb inversion clade</taxon>
        <taxon>NPAAA clade</taxon>
        <taxon>indigoferoid/millettioid clade</taxon>
        <taxon>Phaseoleae</taxon>
        <taxon>Psophocarpus</taxon>
    </lineage>
</organism>